<feature type="compositionally biased region" description="Polar residues" evidence="6">
    <location>
        <begin position="1064"/>
        <end position="1080"/>
    </location>
</feature>
<feature type="compositionally biased region" description="Polar residues" evidence="6">
    <location>
        <begin position="683"/>
        <end position="695"/>
    </location>
</feature>
<evidence type="ECO:0000256" key="5">
    <source>
        <dbReference type="PROSITE-ProRule" id="PRU00042"/>
    </source>
</evidence>
<feature type="compositionally biased region" description="Low complexity" evidence="6">
    <location>
        <begin position="2807"/>
        <end position="2824"/>
    </location>
</feature>
<feature type="domain" description="C2H2-type" evidence="7">
    <location>
        <begin position="2151"/>
        <end position="2179"/>
    </location>
</feature>
<organism evidence="8 9">
    <name type="scientific">Elysia marginata</name>
    <dbReference type="NCBI Taxonomy" id="1093978"/>
    <lineage>
        <taxon>Eukaryota</taxon>
        <taxon>Metazoa</taxon>
        <taxon>Spiralia</taxon>
        <taxon>Lophotrochozoa</taxon>
        <taxon>Mollusca</taxon>
        <taxon>Gastropoda</taxon>
        <taxon>Heterobranchia</taxon>
        <taxon>Euthyneura</taxon>
        <taxon>Panpulmonata</taxon>
        <taxon>Sacoglossa</taxon>
        <taxon>Placobranchoidea</taxon>
        <taxon>Plakobranchidae</taxon>
        <taxon>Elysia</taxon>
    </lineage>
</organism>
<evidence type="ECO:0000313" key="8">
    <source>
        <dbReference type="EMBL" id="GFR99821.1"/>
    </source>
</evidence>
<dbReference type="SUPFAM" id="SSF57667">
    <property type="entry name" value="beta-beta-alpha zinc fingers"/>
    <property type="match status" value="1"/>
</dbReference>
<dbReference type="EMBL" id="BMAT01012819">
    <property type="protein sequence ID" value="GFR99821.1"/>
    <property type="molecule type" value="Genomic_DNA"/>
</dbReference>
<evidence type="ECO:0000256" key="1">
    <source>
        <dbReference type="ARBA" id="ARBA00022723"/>
    </source>
</evidence>
<feature type="region of interest" description="Disordered" evidence="6">
    <location>
        <begin position="2454"/>
        <end position="2515"/>
    </location>
</feature>
<feature type="domain" description="C2H2-type" evidence="7">
    <location>
        <begin position="1285"/>
        <end position="1312"/>
    </location>
</feature>
<dbReference type="InterPro" id="IPR013087">
    <property type="entry name" value="Znf_C2H2_type"/>
</dbReference>
<keyword evidence="2" id="KW-0677">Repeat</keyword>
<dbReference type="SMART" id="SM00355">
    <property type="entry name" value="ZnF_C2H2"/>
    <property type="match status" value="22"/>
</dbReference>
<feature type="compositionally biased region" description="Polar residues" evidence="6">
    <location>
        <begin position="2501"/>
        <end position="2515"/>
    </location>
</feature>
<evidence type="ECO:0000256" key="4">
    <source>
        <dbReference type="ARBA" id="ARBA00022833"/>
    </source>
</evidence>
<feature type="region of interest" description="Disordered" evidence="6">
    <location>
        <begin position="282"/>
        <end position="301"/>
    </location>
</feature>
<dbReference type="InterPro" id="IPR036236">
    <property type="entry name" value="Znf_C2H2_sf"/>
</dbReference>
<sequence>MEKQNLPNHNKTDHAPEQRPSIRNSSDNPYLVASRPSFGNTCTENPEIVAKTFNLVPNLHVTSAPSVQRPLTTARQMYSDQYGNTSANTHFSTNSQSREKPTRNAKGKLNSHISMPGALQSNPNVPAGVNNEFTSKPNSAHPCAVFVNSGSGAAAILKLSNTVSLTQEQTGDGSVQKGRINTTPVLTSKSNPCNVIVPTVICDKSRPQNNSFQKVQPLQIKHPMMATGRQSHAGNLLNNDTIVRQTRPMMATGRQSHAGNLPNNNTIVRQTRPDYAFKSTPSTQYDGKDAHPTWHKAKSSLSTTTSLPKTVVTSSRANAEISASTKVSSSETISANNLVKTVKDISVEMPVASGSKQGQHSMTSSSNSMSISKTSVINSRGGSPTVASTNTTPCKKITSVKAPDNQEVIIDVETEDLEDCMLVSIDLSKQMSVMGSRIHNMQVVIDSDEEEPAVTSTKKNHSDQARQVLQKSNNSDLPSHTENPKGNNSLQASEPDLQNEREQSLSSTFPLMANMLSSSSTDTTQNDYSRGEEEMEIYIDKDIKEEKPHIDPGAHLWLSTNFDSTSQGLQNAKEANSLINESVTQPNVLSGISDAFTQERNRTVDPVSLDILSTARANFAKALTNRPNTCLPNSLTTKPEPAKRKSIAVKKTGGSSKTIYKEKKAVLSVSAMLNNEKNPKVAQKNSKPADSTSSKTAKDPTQEVSSKDCELSNYEPNKDEQTDVGQNILIASSSSSDIKISDAVQSTIDIKKEPIGKTPASVSGTGGQIGNEPDNFSGSIENDTTYTHSAKELSHGPAQGDKNFDLATHTEQCLKCKRIFNSFTEMQEHLKCSLSCKTYIDKLLNLHKPKDKGSLSCVVCKLTANNIDTKFQHVARNPVCFERYASLCISCNASVNFTSMKDRFLQTRLCRKQHLLEPSIDVTPSVDQIRHRQNTGLLLMSAGLATLSSVNPSTSCTVRCEGCSSWFSSYARFKLHVRASQTCKKFYDDRYSTKTSLESNLGKKESKSTNKPNILCPVCSKKFATNAMLTIHLNENTSCRSKFLKNSAPKIAKRGGNVEREKSGNNLPKLNSRTTVTESAKSSDKVDDSLTRFNLKEMVVKLSPKSVMCTFCHKPFFDDNALSKHLSSSPSCHKQSEDSIFQCNGCKKYFIGDEGLAKHIQKSFLCQAKIDSIMNSPVTSCVSQTCSISGAVNEDQRKHCSKTQMVHVLNVDVSGSEKRKMLPEVIRPLESIESQPRKVPTSIPRISASEVEKDDLDEIADEFSSEESDGQGSSSTSSDEADVEFKCKTCNKTFTEKLLFKQHMRHHRQASAQVRGLALQNIKCASCRKKLKSQKDYQAHLLKRSFCFLKVTKKYWYKNPGQIMSCKMCNKVLKSVRDLGKHCFKNMTCRLCYVDAVLRNFTPSLAPSTSSVPVQETHTSLHYKEAKNTEEVSSSGQALDSPAKQNYNPPVQEKSIQYECEHCHIVFDSSFKFQLHFFNGKPDCLEHYSTLGPHLQAQVPYCFRCKNRFINTQKLRTHKCIGYRRYVRLCGHCNFKFPSLASLEAHAQNNENCAKALETQGQGKGDKTQPVQKKSEEIAQKTPPSSSVKAAEKSHEKASKNSSISKVQKDFIRSSHKTSKEFSCKVCSHKFPNLHLLLEHSYEHTEEKQYDCKRCGFMCYRYNRLVSHEAVHERLDKELEHFNDRLDLHTVVVQDSGNSDFETNASEEDNGTQEQRSRPPLKVKVQEKLVCKGCDRSCDSQKELKKHLACSKHCRDQSLSCPSGLKHQLDSRKETNQSKLEQENPPFVAAMPGKVMKVKPSVRIVTKVGSSGKRYLTATPVEQVKREDHLYCFWCHRFLKSQEDVERHAIYKRHALLSRRVLRKAVWSSGNYACKICKVTLMHKCTLIKHMVRKHNEGTSSLLEVVRSPDKDNVQSAAVVKNPPVMPNSNGKSFCIMCKVFIPNNKKRDHFYFHLNKLKLDAISSSTVRLTFPSRQACKICHLVLSSRRGLLSHLDRHIQDDIFSLHSNLSQQNVKNLNSSKTFKLPCVSQNGKRLKPRSSAGRCKLCQKVFLHFSVFQKHFKSSHSNKFFKPAHVYYVRNSEDSAKKKEKKTGTVKTLPMSMNRESQAHLPRSKISHSICTHRKKINFSSLFVKGKQRNAQIWPVKKRNHVCKICKMAYFQKSHLKRHIQQRHGDYLPSENPFLLVEKGSYVCKICKDSFDSAKGFNLHFAVKHKGEDALNMLCGAADVSLDAERGFSFRKKRVLQCSLCNSKVKAVLYGKHLMMRHGWLKENLHPCSYCNVDFPYKEDLHSHRQQCEKDCCCRLCNKQMNSIRGLRNHVIRLHRHLWDKYVDEFIKNDRKADENEAHTHHATKLENDENFECLDQQTSLECDICECTFEETGSYLEHMQTHLMPCKIILNKKAEVMQKVLYQEDSDLIDSDRGFEHISSPATKGNNYLPISLNISEASSSTIDFEETAHSDIKVEHPPKEAEQLDQEPEFLNSLPSSSSSTNSGESKKVTGTNNFTLQDNNVPENLTEGCSHLTITMTSDDYEKSELFKVESPKTPIKGDHEEIRIINLQSKTLSMDNVQNCTSIDDMISEVENNGDLNICFENSKRKIAETDWAEPSRTTEKRKKFENNNTSESISQHTLDKRPFEIAGLQGKAPKSLPGVTSESNGLQSSDIATDKECGTMSSTDISIFTDVEDDTPVINPDDVSRNYAQEVSSSSIKLIETHTTFPSASVHIKTEKPDSYDYSENRNLFTFLNDSVDLIDDEDGDLLFVSYHKPTLEDFVKPRIPNHAQNKATSNTSLSCGNNVTSSSLVASPKSPNSDSVSSSSLINNSTDNTTARNLFDMLK</sequence>
<evidence type="ECO:0000313" key="9">
    <source>
        <dbReference type="Proteomes" id="UP000762676"/>
    </source>
</evidence>
<feature type="region of interest" description="Disordered" evidence="6">
    <location>
        <begin position="755"/>
        <end position="783"/>
    </location>
</feature>
<feature type="region of interest" description="Disordered" evidence="6">
    <location>
        <begin position="2605"/>
        <end position="2635"/>
    </location>
</feature>
<feature type="region of interest" description="Disordered" evidence="6">
    <location>
        <begin position="1697"/>
        <end position="1720"/>
    </location>
</feature>
<protein>
    <submittedName>
        <fullName evidence="8">Zinc finger protein xfin-like protein</fullName>
    </submittedName>
</protein>
<feature type="region of interest" description="Disordered" evidence="6">
    <location>
        <begin position="1"/>
        <end position="38"/>
    </location>
</feature>
<feature type="compositionally biased region" description="Polar residues" evidence="6">
    <location>
        <begin position="774"/>
        <end position="783"/>
    </location>
</feature>
<dbReference type="PROSITE" id="PS00028">
    <property type="entry name" value="ZINC_FINGER_C2H2_1"/>
    <property type="match status" value="9"/>
</dbReference>
<dbReference type="PROSITE" id="PS50157">
    <property type="entry name" value="ZINC_FINGER_C2H2_2"/>
    <property type="match status" value="4"/>
</dbReference>
<reference evidence="8 9" key="1">
    <citation type="journal article" date="2021" name="Elife">
        <title>Chloroplast acquisition without the gene transfer in kleptoplastic sea slugs, Plakobranchus ocellatus.</title>
        <authorList>
            <person name="Maeda T."/>
            <person name="Takahashi S."/>
            <person name="Yoshida T."/>
            <person name="Shimamura S."/>
            <person name="Takaki Y."/>
            <person name="Nagai Y."/>
            <person name="Toyoda A."/>
            <person name="Suzuki Y."/>
            <person name="Arimoto A."/>
            <person name="Ishii H."/>
            <person name="Satoh N."/>
            <person name="Nishiyama T."/>
            <person name="Hasebe M."/>
            <person name="Maruyama T."/>
            <person name="Minagawa J."/>
            <person name="Obokata J."/>
            <person name="Shigenobu S."/>
        </authorList>
    </citation>
    <scope>NUCLEOTIDE SEQUENCE [LARGE SCALE GENOMIC DNA]</scope>
</reference>
<feature type="compositionally biased region" description="Polar residues" evidence="6">
    <location>
        <begin position="2621"/>
        <end position="2631"/>
    </location>
</feature>
<feature type="compositionally biased region" description="Polar residues" evidence="6">
    <location>
        <begin position="376"/>
        <end position="390"/>
    </location>
</feature>
<keyword evidence="3 5" id="KW-0863">Zinc-finger</keyword>
<feature type="compositionally biased region" description="Basic and acidic residues" evidence="6">
    <location>
        <begin position="696"/>
        <end position="721"/>
    </location>
</feature>
<feature type="compositionally biased region" description="Basic and acidic residues" evidence="6">
    <location>
        <begin position="2458"/>
        <end position="2474"/>
    </location>
</feature>
<keyword evidence="9" id="KW-1185">Reference proteome</keyword>
<feature type="compositionally biased region" description="Polar residues" evidence="6">
    <location>
        <begin position="82"/>
        <end position="96"/>
    </location>
</feature>
<keyword evidence="4" id="KW-0862">Zinc</keyword>
<dbReference type="PANTHER" id="PTHR24379">
    <property type="entry name" value="KRAB AND ZINC FINGER DOMAIN-CONTAINING"/>
    <property type="match status" value="1"/>
</dbReference>
<feature type="compositionally biased region" description="Basic and acidic residues" evidence="6">
    <location>
        <begin position="2611"/>
        <end position="2620"/>
    </location>
</feature>
<feature type="region of interest" description="Disordered" evidence="6">
    <location>
        <begin position="1558"/>
        <end position="1606"/>
    </location>
</feature>
<feature type="region of interest" description="Disordered" evidence="6">
    <location>
        <begin position="1756"/>
        <end position="1782"/>
    </location>
</feature>
<dbReference type="GO" id="GO:0008270">
    <property type="term" value="F:zinc ion binding"/>
    <property type="evidence" value="ECO:0007669"/>
    <property type="project" value="UniProtKB-KW"/>
</dbReference>
<dbReference type="Gene3D" id="3.30.160.60">
    <property type="entry name" value="Classic Zinc Finger"/>
    <property type="match status" value="3"/>
</dbReference>
<feature type="compositionally biased region" description="Basic and acidic residues" evidence="6">
    <location>
        <begin position="1767"/>
        <end position="1782"/>
    </location>
</feature>
<feature type="domain" description="C2H2-type" evidence="7">
    <location>
        <begin position="1622"/>
        <end position="1649"/>
    </location>
</feature>
<evidence type="ECO:0000256" key="3">
    <source>
        <dbReference type="ARBA" id="ARBA00022771"/>
    </source>
</evidence>
<name>A0AAV4HPH7_9GAST</name>
<accession>A0AAV4HPH7</accession>
<evidence type="ECO:0000259" key="7">
    <source>
        <dbReference type="PROSITE" id="PS50157"/>
    </source>
</evidence>
<feature type="compositionally biased region" description="Polar residues" evidence="6">
    <location>
        <begin position="2653"/>
        <end position="2665"/>
    </location>
</feature>
<feature type="compositionally biased region" description="Basic and acidic residues" evidence="6">
    <location>
        <begin position="1590"/>
        <end position="1599"/>
    </location>
</feature>
<evidence type="ECO:0000256" key="2">
    <source>
        <dbReference type="ARBA" id="ARBA00022737"/>
    </source>
</evidence>
<feature type="region of interest" description="Disordered" evidence="6">
    <location>
        <begin position="472"/>
        <end position="504"/>
    </location>
</feature>
<feature type="region of interest" description="Disordered" evidence="6">
    <location>
        <begin position="352"/>
        <end position="390"/>
    </location>
</feature>
<proteinExistence type="predicted"/>
<dbReference type="PANTHER" id="PTHR24379:SF121">
    <property type="entry name" value="C2H2-TYPE DOMAIN-CONTAINING PROTEIN"/>
    <property type="match status" value="1"/>
</dbReference>
<feature type="region of interest" description="Disordered" evidence="6">
    <location>
        <begin position="630"/>
        <end position="654"/>
    </location>
</feature>
<comment type="caution">
    <text evidence="8">The sequence shown here is derived from an EMBL/GenBank/DDBJ whole genome shotgun (WGS) entry which is preliminary data.</text>
</comment>
<feature type="domain" description="C2H2-type" evidence="7">
    <location>
        <begin position="2192"/>
        <end position="2220"/>
    </location>
</feature>
<keyword evidence="1" id="KW-0479">Metal-binding</keyword>
<feature type="compositionally biased region" description="Polar residues" evidence="6">
    <location>
        <begin position="472"/>
        <end position="492"/>
    </location>
</feature>
<evidence type="ECO:0000256" key="6">
    <source>
        <dbReference type="SAM" id="MobiDB-lite"/>
    </source>
</evidence>
<feature type="region of interest" description="Disordered" evidence="6">
    <location>
        <begin position="82"/>
        <end position="109"/>
    </location>
</feature>
<dbReference type="Proteomes" id="UP000762676">
    <property type="component" value="Unassembled WGS sequence"/>
</dbReference>
<feature type="region of interest" description="Disordered" evidence="6">
    <location>
        <begin position="674"/>
        <end position="723"/>
    </location>
</feature>
<feature type="compositionally biased region" description="Low complexity" evidence="6">
    <location>
        <begin position="2485"/>
        <end position="2496"/>
    </location>
</feature>
<feature type="compositionally biased region" description="Low complexity" evidence="6">
    <location>
        <begin position="361"/>
        <end position="375"/>
    </location>
</feature>
<gene>
    <name evidence="8" type="ORF">ElyMa_006383000</name>
</gene>
<feature type="region of interest" description="Disordered" evidence="6">
    <location>
        <begin position="1053"/>
        <end position="1081"/>
    </location>
</feature>
<feature type="region of interest" description="Disordered" evidence="6">
    <location>
        <begin position="2800"/>
        <end position="2824"/>
    </location>
</feature>
<feature type="region of interest" description="Disordered" evidence="6">
    <location>
        <begin position="2646"/>
        <end position="2665"/>
    </location>
</feature>